<dbReference type="EMBL" id="PGCI01000810">
    <property type="protein sequence ID" value="PLW14946.1"/>
    <property type="molecule type" value="Genomic_DNA"/>
</dbReference>
<feature type="compositionally biased region" description="Low complexity" evidence="1">
    <location>
        <begin position="33"/>
        <end position="44"/>
    </location>
</feature>
<evidence type="ECO:0000313" key="3">
    <source>
        <dbReference type="Proteomes" id="UP000235392"/>
    </source>
</evidence>
<accession>A0A2N5SNX7</accession>
<dbReference type="Proteomes" id="UP000235392">
    <property type="component" value="Unassembled WGS sequence"/>
</dbReference>
<sequence>MWTLNQKRPTPNLKQLKLKPKATDHNTNQPPQTLDSSLTTESSTNPSTWRKELKLTRVVERERKKLSTATASSCSTSTSYSTTSSRPPPTPSDLPNLDDRLSQFDEKLEVVENMFSARQQMFELLGKDSDLLNLDLCKEMQRHSQSFCPSQNFDSIKSPEDTVDTVSDESKATEPKVDESKADESNETETGAAIGWGDYFKKKLCSSPSTSRLAREFGREMYVHTYGPINIALLKNRLLTLHLCTSLEGSERGLLAIASLRYRFFNPPSLALVDSSKISILVFSTSIVWLKYCFGLSDGFKIASRSSTQVLAEQLWGLSPRLSTNCGITSLAD</sequence>
<feature type="compositionally biased region" description="Basic and acidic residues" evidence="1">
    <location>
        <begin position="49"/>
        <end position="65"/>
    </location>
</feature>
<dbReference type="AlphaFoldDB" id="A0A2N5SNX7"/>
<feature type="region of interest" description="Disordered" evidence="1">
    <location>
        <begin position="148"/>
        <end position="188"/>
    </location>
</feature>
<gene>
    <name evidence="2" type="ORF">PCASD_17381</name>
</gene>
<organism evidence="2 3">
    <name type="scientific">Puccinia coronata f. sp. avenae</name>
    <dbReference type="NCBI Taxonomy" id="200324"/>
    <lineage>
        <taxon>Eukaryota</taxon>
        <taxon>Fungi</taxon>
        <taxon>Dikarya</taxon>
        <taxon>Basidiomycota</taxon>
        <taxon>Pucciniomycotina</taxon>
        <taxon>Pucciniomycetes</taxon>
        <taxon>Pucciniales</taxon>
        <taxon>Pucciniaceae</taxon>
        <taxon>Puccinia</taxon>
    </lineage>
</organism>
<comment type="caution">
    <text evidence="2">The sequence shown here is derived from an EMBL/GenBank/DDBJ whole genome shotgun (WGS) entry which is preliminary data.</text>
</comment>
<feature type="compositionally biased region" description="Low complexity" evidence="1">
    <location>
        <begin position="67"/>
        <end position="85"/>
    </location>
</feature>
<feature type="region of interest" description="Disordered" evidence="1">
    <location>
        <begin position="1"/>
        <end position="99"/>
    </location>
</feature>
<name>A0A2N5SNX7_9BASI</name>
<proteinExistence type="predicted"/>
<evidence type="ECO:0000313" key="2">
    <source>
        <dbReference type="EMBL" id="PLW14946.1"/>
    </source>
</evidence>
<feature type="compositionally biased region" description="Basic and acidic residues" evidence="1">
    <location>
        <begin position="168"/>
        <end position="184"/>
    </location>
</feature>
<evidence type="ECO:0000256" key="1">
    <source>
        <dbReference type="SAM" id="MobiDB-lite"/>
    </source>
</evidence>
<protein>
    <submittedName>
        <fullName evidence="2">Uncharacterized protein</fullName>
    </submittedName>
</protein>
<feature type="compositionally biased region" description="Polar residues" evidence="1">
    <location>
        <begin position="1"/>
        <end position="13"/>
    </location>
</feature>
<reference evidence="2 3" key="1">
    <citation type="submission" date="2017-11" db="EMBL/GenBank/DDBJ databases">
        <title>De novo assembly and phasing of dikaryotic genomes from two isolates of Puccinia coronata f. sp. avenae, the causal agent of oat crown rust.</title>
        <authorList>
            <person name="Miller M.E."/>
            <person name="Zhang Y."/>
            <person name="Omidvar V."/>
            <person name="Sperschneider J."/>
            <person name="Schwessinger B."/>
            <person name="Raley C."/>
            <person name="Palmer J.M."/>
            <person name="Garnica D."/>
            <person name="Upadhyaya N."/>
            <person name="Rathjen J."/>
            <person name="Taylor J.M."/>
            <person name="Park R.F."/>
            <person name="Dodds P.N."/>
            <person name="Hirsch C.D."/>
            <person name="Kianian S.F."/>
            <person name="Figueroa M."/>
        </authorList>
    </citation>
    <scope>NUCLEOTIDE SEQUENCE [LARGE SCALE GENOMIC DNA]</scope>
    <source>
        <strain evidence="2">12SD80</strain>
    </source>
</reference>